<dbReference type="PANTHER" id="PTHR42693:SF53">
    <property type="entry name" value="ENDO-4-O-SULFATASE"/>
    <property type="match status" value="1"/>
</dbReference>
<gene>
    <name evidence="7" type="primary">atsA_82</name>
    <name evidence="7" type="ORF">SCARR_00780</name>
</gene>
<dbReference type="Pfam" id="PF00884">
    <property type="entry name" value="Sulfatase"/>
    <property type="match status" value="1"/>
</dbReference>
<evidence type="ECO:0000313" key="8">
    <source>
        <dbReference type="Proteomes" id="UP000346198"/>
    </source>
</evidence>
<keyword evidence="3" id="KW-0378">Hydrolase</keyword>
<sequence length="472" mass="52902">MKKIPSCLLIAAMAASLSALAAEPAEQKPNIIFILSDDQGYGDLGRHGHPTLKTPNLDRMYDQSVRFTNFHVSPTCAPSRAAFMTGKHEFKSGVTYTMGKRSRMSLESVTLAEQLKQAGYATGMFGKWHLGEDGPYRPENRGFDVALTREGVPNRPRMDHWDPRMMLNGEERQYKGFRTDIFFGEATSWIKEQGGQPFFCYIPTYSAHVPHDAPSEFIEPYKDEPSGAKYLAMLANIDHNVGLLLGKLDEWGIAENTIVIYMNDNGGTGIGRYNAGMRGGKATVWRGGTRAMSLWCWPGRFVPGDVNPLTGHVDLMPTLLELAGAPSLTPADIDGLSLVPLLKDHQAEWPKRMLFTHMGRWPDGEADKHKYAFAGVLYGDLHLVRSETCGNPSCQGECRVFQKIIDGTTPVSDRKNDFHYRVLERGHWGLYDLKNDPAERHDLAKEQPEVVQQLTASFEKWWTDVQPNLINE</sequence>
<evidence type="ECO:0000259" key="6">
    <source>
        <dbReference type="Pfam" id="PF00884"/>
    </source>
</evidence>
<evidence type="ECO:0000256" key="2">
    <source>
        <dbReference type="ARBA" id="ARBA00022723"/>
    </source>
</evidence>
<protein>
    <submittedName>
        <fullName evidence="7">Arylsulfatase</fullName>
    </submittedName>
</protein>
<keyword evidence="5" id="KW-0732">Signal</keyword>
<evidence type="ECO:0000256" key="1">
    <source>
        <dbReference type="ARBA" id="ARBA00008779"/>
    </source>
</evidence>
<dbReference type="PROSITE" id="PS00523">
    <property type="entry name" value="SULFATASE_1"/>
    <property type="match status" value="1"/>
</dbReference>
<dbReference type="InterPro" id="IPR050738">
    <property type="entry name" value="Sulfatase"/>
</dbReference>
<organism evidence="7 8">
    <name type="scientific">Pontiella sulfatireligans</name>
    <dbReference type="NCBI Taxonomy" id="2750658"/>
    <lineage>
        <taxon>Bacteria</taxon>
        <taxon>Pseudomonadati</taxon>
        <taxon>Kiritimatiellota</taxon>
        <taxon>Kiritimatiellia</taxon>
        <taxon>Kiritimatiellales</taxon>
        <taxon>Pontiellaceae</taxon>
        <taxon>Pontiella</taxon>
    </lineage>
</organism>
<name>A0A6C2UGT4_9BACT</name>
<dbReference type="GO" id="GO:0046872">
    <property type="term" value="F:metal ion binding"/>
    <property type="evidence" value="ECO:0007669"/>
    <property type="project" value="UniProtKB-KW"/>
</dbReference>
<dbReference type="AlphaFoldDB" id="A0A6C2UGT4"/>
<feature type="chain" id="PRO_5028851166" evidence="5">
    <location>
        <begin position="22"/>
        <end position="472"/>
    </location>
</feature>
<keyword evidence="8" id="KW-1185">Reference proteome</keyword>
<proteinExistence type="inferred from homology"/>
<dbReference type="GO" id="GO:0004065">
    <property type="term" value="F:arylsulfatase activity"/>
    <property type="evidence" value="ECO:0007669"/>
    <property type="project" value="TreeGrafter"/>
</dbReference>
<dbReference type="InterPro" id="IPR000917">
    <property type="entry name" value="Sulfatase_N"/>
</dbReference>
<dbReference type="Gene3D" id="3.40.720.10">
    <property type="entry name" value="Alkaline Phosphatase, subunit A"/>
    <property type="match status" value="1"/>
</dbReference>
<reference evidence="7 8" key="1">
    <citation type="submission" date="2019-04" db="EMBL/GenBank/DDBJ databases">
        <authorList>
            <person name="Van Vliet M D."/>
        </authorList>
    </citation>
    <scope>NUCLEOTIDE SEQUENCE [LARGE SCALE GENOMIC DNA]</scope>
    <source>
        <strain evidence="7 8">F21</strain>
    </source>
</reference>
<keyword evidence="4" id="KW-0106">Calcium</keyword>
<dbReference type="PANTHER" id="PTHR42693">
    <property type="entry name" value="ARYLSULFATASE FAMILY MEMBER"/>
    <property type="match status" value="1"/>
</dbReference>
<dbReference type="InterPro" id="IPR017850">
    <property type="entry name" value="Alkaline_phosphatase_core_sf"/>
</dbReference>
<dbReference type="SUPFAM" id="SSF53649">
    <property type="entry name" value="Alkaline phosphatase-like"/>
    <property type="match status" value="1"/>
</dbReference>
<feature type="domain" description="Sulfatase N-terminal" evidence="6">
    <location>
        <begin position="29"/>
        <end position="325"/>
    </location>
</feature>
<dbReference type="Gene3D" id="3.30.1120.10">
    <property type="match status" value="1"/>
</dbReference>
<dbReference type="RefSeq" id="WP_136060183.1">
    <property type="nucleotide sequence ID" value="NZ_CAAHFH010000001.1"/>
</dbReference>
<comment type="similarity">
    <text evidence="1">Belongs to the sulfatase family.</text>
</comment>
<dbReference type="CDD" id="cd16146">
    <property type="entry name" value="ARS_like"/>
    <property type="match status" value="1"/>
</dbReference>
<evidence type="ECO:0000256" key="5">
    <source>
        <dbReference type="SAM" id="SignalP"/>
    </source>
</evidence>
<accession>A0A6C2UGT4</accession>
<dbReference type="EMBL" id="CAAHFH010000001">
    <property type="protein sequence ID" value="VGO18727.1"/>
    <property type="molecule type" value="Genomic_DNA"/>
</dbReference>
<feature type="signal peptide" evidence="5">
    <location>
        <begin position="1"/>
        <end position="21"/>
    </location>
</feature>
<dbReference type="Proteomes" id="UP000346198">
    <property type="component" value="Unassembled WGS sequence"/>
</dbReference>
<evidence type="ECO:0000256" key="4">
    <source>
        <dbReference type="ARBA" id="ARBA00022837"/>
    </source>
</evidence>
<evidence type="ECO:0000313" key="7">
    <source>
        <dbReference type="EMBL" id="VGO18727.1"/>
    </source>
</evidence>
<keyword evidence="2" id="KW-0479">Metal-binding</keyword>
<evidence type="ECO:0000256" key="3">
    <source>
        <dbReference type="ARBA" id="ARBA00022801"/>
    </source>
</evidence>
<dbReference type="InterPro" id="IPR024607">
    <property type="entry name" value="Sulfatase_CS"/>
</dbReference>